<dbReference type="SUPFAM" id="SSF48179">
    <property type="entry name" value="6-phosphogluconate dehydrogenase C-terminal domain-like"/>
    <property type="match status" value="1"/>
</dbReference>
<comment type="caution">
    <text evidence="10">The sequence shown here is derived from an EMBL/GenBank/DDBJ whole genome shotgun (WGS) entry which is preliminary data.</text>
</comment>
<keyword evidence="3" id="KW-0276">Fatty acid metabolism</keyword>
<name>A0ABV8WU40_9BACI</name>
<dbReference type="Pfam" id="PF02737">
    <property type="entry name" value="3HCDH_N"/>
    <property type="match status" value="1"/>
</dbReference>
<dbReference type="EMBL" id="JBHSDT010000004">
    <property type="protein sequence ID" value="MFC4403356.1"/>
    <property type="molecule type" value="Genomic_DNA"/>
</dbReference>
<proteinExistence type="predicted"/>
<dbReference type="PANTHER" id="PTHR43561">
    <property type="match status" value="1"/>
</dbReference>
<dbReference type="Gene3D" id="1.10.1040.10">
    <property type="entry name" value="N-(1-d-carboxylethyl)-l-norvaline Dehydrogenase, domain 2"/>
    <property type="match status" value="1"/>
</dbReference>
<dbReference type="GO" id="GO:0003857">
    <property type="term" value="F:(3S)-3-hydroxyacyl-CoA dehydrogenase (NAD+) activity"/>
    <property type="evidence" value="ECO:0007669"/>
    <property type="project" value="UniProtKB-EC"/>
</dbReference>
<comment type="catalytic activity">
    <reaction evidence="7">
        <text>a (3S)-3-hydroxyacyl-CoA + NAD(+) = a 3-oxoacyl-CoA + NADH + H(+)</text>
        <dbReference type="Rhea" id="RHEA:22432"/>
        <dbReference type="ChEBI" id="CHEBI:15378"/>
        <dbReference type="ChEBI" id="CHEBI:57318"/>
        <dbReference type="ChEBI" id="CHEBI:57540"/>
        <dbReference type="ChEBI" id="CHEBI:57945"/>
        <dbReference type="ChEBI" id="CHEBI:90726"/>
        <dbReference type="EC" id="1.1.1.35"/>
    </reaction>
</comment>
<feature type="domain" description="3-hydroxyacyl-CoA dehydrogenase C-terminal" evidence="8">
    <location>
        <begin position="188"/>
        <end position="286"/>
    </location>
</feature>
<organism evidence="10 11">
    <name type="scientific">Gracilibacillus xinjiangensis</name>
    <dbReference type="NCBI Taxonomy" id="1193282"/>
    <lineage>
        <taxon>Bacteria</taxon>
        <taxon>Bacillati</taxon>
        <taxon>Bacillota</taxon>
        <taxon>Bacilli</taxon>
        <taxon>Bacillales</taxon>
        <taxon>Bacillaceae</taxon>
        <taxon>Gracilibacillus</taxon>
    </lineage>
</organism>
<evidence type="ECO:0000256" key="6">
    <source>
        <dbReference type="ARBA" id="ARBA00023098"/>
    </source>
</evidence>
<evidence type="ECO:0000256" key="1">
    <source>
        <dbReference type="ARBA" id="ARBA00005005"/>
    </source>
</evidence>
<dbReference type="InterPro" id="IPR008927">
    <property type="entry name" value="6-PGluconate_DH-like_C_sf"/>
</dbReference>
<keyword evidence="11" id="KW-1185">Reference proteome</keyword>
<dbReference type="SUPFAM" id="SSF51735">
    <property type="entry name" value="NAD(P)-binding Rossmann-fold domains"/>
    <property type="match status" value="1"/>
</dbReference>
<evidence type="ECO:0000259" key="8">
    <source>
        <dbReference type="Pfam" id="PF00725"/>
    </source>
</evidence>
<dbReference type="InterPro" id="IPR036291">
    <property type="entry name" value="NAD(P)-bd_dom_sf"/>
</dbReference>
<evidence type="ECO:0000256" key="7">
    <source>
        <dbReference type="ARBA" id="ARBA00049556"/>
    </source>
</evidence>
<feature type="domain" description="3-hydroxyacyl-CoA dehydrogenase NAD binding" evidence="9">
    <location>
        <begin position="5"/>
        <end position="182"/>
    </location>
</feature>
<dbReference type="InterPro" id="IPR052242">
    <property type="entry name" value="Mito_3-hydroxyacyl-CoA_DH"/>
</dbReference>
<evidence type="ECO:0000313" key="10">
    <source>
        <dbReference type="EMBL" id="MFC4403356.1"/>
    </source>
</evidence>
<evidence type="ECO:0000256" key="3">
    <source>
        <dbReference type="ARBA" id="ARBA00022832"/>
    </source>
</evidence>
<dbReference type="Gene3D" id="3.40.50.720">
    <property type="entry name" value="NAD(P)-binding Rossmann-like Domain"/>
    <property type="match status" value="1"/>
</dbReference>
<dbReference type="PIRSF" id="PIRSF000105">
    <property type="entry name" value="HCDH"/>
    <property type="match status" value="1"/>
</dbReference>
<dbReference type="Proteomes" id="UP001595882">
    <property type="component" value="Unassembled WGS sequence"/>
</dbReference>
<evidence type="ECO:0000256" key="2">
    <source>
        <dbReference type="ARBA" id="ARBA00005086"/>
    </source>
</evidence>
<gene>
    <name evidence="10" type="ORF">ACFOY7_09720</name>
</gene>
<dbReference type="InterPro" id="IPR022694">
    <property type="entry name" value="3-OHacyl-CoA_DH"/>
</dbReference>
<keyword evidence="5" id="KW-0520">NAD</keyword>
<dbReference type="NCBIfam" id="NF006143">
    <property type="entry name" value="PRK08293.1"/>
    <property type="match status" value="1"/>
</dbReference>
<protein>
    <submittedName>
        <fullName evidence="10">3-hydroxyacyl-CoA dehydrogenase</fullName>
        <ecNumber evidence="10">1.1.1.35</ecNumber>
    </submittedName>
</protein>
<keyword evidence="6" id="KW-0443">Lipid metabolism</keyword>
<comment type="pathway">
    <text evidence="1">Lipid metabolism; fatty acid beta-oxidation.</text>
</comment>
<dbReference type="InterPro" id="IPR006176">
    <property type="entry name" value="3-OHacyl-CoA_DH_NAD-bd"/>
</dbReference>
<comment type="pathway">
    <text evidence="2">Lipid metabolism; butanoate metabolism.</text>
</comment>
<evidence type="ECO:0000256" key="5">
    <source>
        <dbReference type="ARBA" id="ARBA00023027"/>
    </source>
</evidence>
<evidence type="ECO:0000259" key="9">
    <source>
        <dbReference type="Pfam" id="PF02737"/>
    </source>
</evidence>
<accession>A0ABV8WU40</accession>
<keyword evidence="4 10" id="KW-0560">Oxidoreductase</keyword>
<evidence type="ECO:0000313" key="11">
    <source>
        <dbReference type="Proteomes" id="UP001595882"/>
    </source>
</evidence>
<dbReference type="RefSeq" id="WP_390251814.1">
    <property type="nucleotide sequence ID" value="NZ_JBHSDT010000004.1"/>
</dbReference>
<dbReference type="InterPro" id="IPR006108">
    <property type="entry name" value="3HC_DH_C"/>
</dbReference>
<dbReference type="EC" id="1.1.1.35" evidence="10"/>
<reference evidence="11" key="1">
    <citation type="journal article" date="2019" name="Int. J. Syst. Evol. Microbiol.">
        <title>The Global Catalogue of Microorganisms (GCM) 10K type strain sequencing project: providing services to taxonomists for standard genome sequencing and annotation.</title>
        <authorList>
            <consortium name="The Broad Institute Genomics Platform"/>
            <consortium name="The Broad Institute Genome Sequencing Center for Infectious Disease"/>
            <person name="Wu L."/>
            <person name="Ma J."/>
        </authorList>
    </citation>
    <scope>NUCLEOTIDE SEQUENCE [LARGE SCALE GENOMIC DNA]</scope>
    <source>
        <strain evidence="11">CCUG 37865</strain>
    </source>
</reference>
<dbReference type="Pfam" id="PF00725">
    <property type="entry name" value="3HCDH"/>
    <property type="match status" value="1"/>
</dbReference>
<evidence type="ECO:0000256" key="4">
    <source>
        <dbReference type="ARBA" id="ARBA00023002"/>
    </source>
</evidence>
<dbReference type="PANTHER" id="PTHR43561:SF3">
    <property type="entry name" value="HYDROXYACYL-COENZYME A DEHYDROGENASE, MITOCHONDRIAL"/>
    <property type="match status" value="1"/>
</dbReference>
<sequence>MGFKNITVAGSGVLGSQIAFQTAFKGFGVNVYDINSEAIEKSKATITKLKERYKTDLGATQEEVDIAFDRITYFTELDKSVEVTDLVIEAIPEVVKIKTEFYEKLGKAAPDHTIFATNSSTLLPSQFAEATGRPAKFLALHFANEIWLNNTAEIMKHEGTDESVFHQVTEFAKQIGMIALPLHKEQPGYILNSLLVPFLDAAQMLLAKEIADVETIDKTWMAATGSPKGPFAILDIVGITTAYNIVNAKAEQTGDEIAEKVAHLLKTEYIDKGKLGTATGEGFYKYPNPSYNNTDFLKP</sequence>
<dbReference type="InterPro" id="IPR013328">
    <property type="entry name" value="6PGD_dom2"/>
</dbReference>